<sequence length="366" mass="40755">MDNTTGAILDPHRIDQLEHHLDQLANDPTLATDDLLFDIVGLRVTNINILPLIPRLLPKIIGILRRYQCDPHALCNLAIILVGPLDFHQVMSYASQEALIQALRSPAPSANLLAMTIVAKAAKSPSDAAVLAAMKDVVTSFVTRWLSAPEVEIGGMGTQVLGDLLMIDSPQWPIERPGECDESLREPARVTSNALGQGFVWRRIFYDRDVYDLILSLCSNGPHQSAKGGLSPYQLSLAQGRLLHLLPRLSVYHLDVVTKTIFPDIHQRYMNSEAPGGLLFFAALHMVDLQDTLMNSLFIEFFETLFNVQLDTPASTFKMDTLRKLYRAVIQNDSLFEDRLLSLPDRIIPQDGADALRQFIHDVATD</sequence>
<organism evidence="1 2">
    <name type="scientific">Xylaria multiplex</name>
    <dbReference type="NCBI Taxonomy" id="323545"/>
    <lineage>
        <taxon>Eukaryota</taxon>
        <taxon>Fungi</taxon>
        <taxon>Dikarya</taxon>
        <taxon>Ascomycota</taxon>
        <taxon>Pezizomycotina</taxon>
        <taxon>Sordariomycetes</taxon>
        <taxon>Xylariomycetidae</taxon>
        <taxon>Xylariales</taxon>
        <taxon>Xylariaceae</taxon>
        <taxon>Xylaria</taxon>
    </lineage>
</organism>
<proteinExistence type="predicted"/>
<name>A0A7C8MLS6_9PEZI</name>
<accession>A0A7C8MLS6</accession>
<dbReference type="Gene3D" id="1.25.10.50">
    <property type="match status" value="1"/>
</dbReference>
<protein>
    <submittedName>
        <fullName evidence="1">Uncharacterized protein</fullName>
    </submittedName>
</protein>
<dbReference type="EMBL" id="WUBL01000152">
    <property type="protein sequence ID" value="KAF2964411.1"/>
    <property type="molecule type" value="Genomic_DNA"/>
</dbReference>
<dbReference type="InParanoid" id="A0A7C8MLS6"/>
<dbReference type="OrthoDB" id="4538483at2759"/>
<evidence type="ECO:0000313" key="1">
    <source>
        <dbReference type="EMBL" id="KAF2964411.1"/>
    </source>
</evidence>
<keyword evidence="2" id="KW-1185">Reference proteome</keyword>
<gene>
    <name evidence="1" type="ORF">GQX73_g9170</name>
</gene>
<dbReference type="AlphaFoldDB" id="A0A7C8MLS6"/>
<reference evidence="1 2" key="1">
    <citation type="submission" date="2019-12" db="EMBL/GenBank/DDBJ databases">
        <title>Draft genome sequence of the ascomycete Xylaria multiplex DSM 110363.</title>
        <authorList>
            <person name="Buettner E."/>
            <person name="Kellner H."/>
        </authorList>
    </citation>
    <scope>NUCLEOTIDE SEQUENCE [LARGE SCALE GENOMIC DNA]</scope>
    <source>
        <strain evidence="1 2">DSM 110363</strain>
    </source>
</reference>
<dbReference type="Proteomes" id="UP000481858">
    <property type="component" value="Unassembled WGS sequence"/>
</dbReference>
<evidence type="ECO:0000313" key="2">
    <source>
        <dbReference type="Proteomes" id="UP000481858"/>
    </source>
</evidence>
<comment type="caution">
    <text evidence="1">The sequence shown here is derived from an EMBL/GenBank/DDBJ whole genome shotgun (WGS) entry which is preliminary data.</text>
</comment>